<feature type="domain" description="HTH tetR-type" evidence="6">
    <location>
        <begin position="33"/>
        <end position="93"/>
    </location>
</feature>
<keyword evidence="1" id="KW-0805">Transcription regulation</keyword>
<dbReference type="Proteomes" id="UP000578112">
    <property type="component" value="Unassembled WGS sequence"/>
</dbReference>
<feature type="region of interest" description="Disordered" evidence="5">
    <location>
        <begin position="265"/>
        <end position="294"/>
    </location>
</feature>
<protein>
    <submittedName>
        <fullName evidence="7">AcrR family transcriptional regulator</fullName>
    </submittedName>
</protein>
<dbReference type="SUPFAM" id="SSF46689">
    <property type="entry name" value="Homeodomain-like"/>
    <property type="match status" value="1"/>
</dbReference>
<evidence type="ECO:0000256" key="1">
    <source>
        <dbReference type="ARBA" id="ARBA00023015"/>
    </source>
</evidence>
<dbReference type="AlphaFoldDB" id="A0A7W7HT34"/>
<gene>
    <name evidence="7" type="ORF">BJ971_000847</name>
</gene>
<dbReference type="GO" id="GO:0003700">
    <property type="term" value="F:DNA-binding transcription factor activity"/>
    <property type="evidence" value="ECO:0007669"/>
    <property type="project" value="TreeGrafter"/>
</dbReference>
<evidence type="ECO:0000259" key="6">
    <source>
        <dbReference type="PROSITE" id="PS50977"/>
    </source>
</evidence>
<keyword evidence="3" id="KW-0804">Transcription</keyword>
<dbReference type="InterPro" id="IPR050109">
    <property type="entry name" value="HTH-type_TetR-like_transc_reg"/>
</dbReference>
<keyword evidence="2 4" id="KW-0238">DNA-binding</keyword>
<dbReference type="Gene3D" id="1.10.10.60">
    <property type="entry name" value="Homeodomain-like"/>
    <property type="match status" value="1"/>
</dbReference>
<accession>A0A7W7HT34</accession>
<dbReference type="Pfam" id="PF00440">
    <property type="entry name" value="TetR_N"/>
    <property type="match status" value="1"/>
</dbReference>
<reference evidence="7 8" key="1">
    <citation type="submission" date="2020-08" db="EMBL/GenBank/DDBJ databases">
        <title>Sequencing the genomes of 1000 actinobacteria strains.</title>
        <authorList>
            <person name="Klenk H.-P."/>
        </authorList>
    </citation>
    <scope>NUCLEOTIDE SEQUENCE [LARGE SCALE GENOMIC DNA]</scope>
    <source>
        <strain evidence="7 8">DSM 43149</strain>
    </source>
</reference>
<evidence type="ECO:0000256" key="5">
    <source>
        <dbReference type="SAM" id="MobiDB-lite"/>
    </source>
</evidence>
<dbReference type="Gene3D" id="1.10.357.10">
    <property type="entry name" value="Tetracycline Repressor, domain 2"/>
    <property type="match status" value="1"/>
</dbReference>
<dbReference type="GO" id="GO:0000976">
    <property type="term" value="F:transcription cis-regulatory region binding"/>
    <property type="evidence" value="ECO:0007669"/>
    <property type="project" value="TreeGrafter"/>
</dbReference>
<dbReference type="InterPro" id="IPR004111">
    <property type="entry name" value="Repressor_TetR_C"/>
</dbReference>
<name>A0A7W7HT34_9ACTN</name>
<dbReference type="PROSITE" id="PS50977">
    <property type="entry name" value="HTH_TETR_2"/>
    <property type="match status" value="1"/>
</dbReference>
<organism evidence="7 8">
    <name type="scientific">Actinoplanes digitatis</name>
    <dbReference type="NCBI Taxonomy" id="1868"/>
    <lineage>
        <taxon>Bacteria</taxon>
        <taxon>Bacillati</taxon>
        <taxon>Actinomycetota</taxon>
        <taxon>Actinomycetes</taxon>
        <taxon>Micromonosporales</taxon>
        <taxon>Micromonosporaceae</taxon>
        <taxon>Actinoplanes</taxon>
    </lineage>
</organism>
<sequence length="294" mass="32218">MTEFSGTTDPDRILPLLWRHATARKATTGRPPRLSVDDVVAAGIAIADTDGLAAASMARVAARLGVATMTLYTYVPSRTELVELMVDDVLAGRRLPGPGDERPGPWRDQIHLYADRTIAMYRAHPWLSEVSRVRPPLGPGMLRESEYVLSTLGAVPVERRNTAAVTIVMFVTAAARQEGENAQLRRASGQSNDAWWGQRGQLWEQWFDVEQYPAMTELWNAGGFDRGPDQQAADAFALGLRLILDGISVQRDDRVAQLPDALNAHRDGLAGDDPAHPRRGAGQDDVAGQQRHDV</sequence>
<dbReference type="InterPro" id="IPR009057">
    <property type="entry name" value="Homeodomain-like_sf"/>
</dbReference>
<comment type="caution">
    <text evidence="7">The sequence shown here is derived from an EMBL/GenBank/DDBJ whole genome shotgun (WGS) entry which is preliminary data.</text>
</comment>
<evidence type="ECO:0000256" key="4">
    <source>
        <dbReference type="PROSITE-ProRule" id="PRU00335"/>
    </source>
</evidence>
<dbReference type="EMBL" id="JACHNH010000001">
    <property type="protein sequence ID" value="MBB4760291.1"/>
    <property type="molecule type" value="Genomic_DNA"/>
</dbReference>
<keyword evidence="8" id="KW-1185">Reference proteome</keyword>
<dbReference type="InterPro" id="IPR036271">
    <property type="entry name" value="Tet_transcr_reg_TetR-rel_C_sf"/>
</dbReference>
<dbReference type="Pfam" id="PF02909">
    <property type="entry name" value="TetR_C_1"/>
    <property type="match status" value="1"/>
</dbReference>
<dbReference type="SUPFAM" id="SSF48498">
    <property type="entry name" value="Tetracyclin repressor-like, C-terminal domain"/>
    <property type="match status" value="1"/>
</dbReference>
<dbReference type="PANTHER" id="PTHR30055">
    <property type="entry name" value="HTH-TYPE TRANSCRIPTIONAL REGULATOR RUTR"/>
    <property type="match status" value="1"/>
</dbReference>
<dbReference type="GO" id="GO:0045892">
    <property type="term" value="P:negative regulation of DNA-templated transcription"/>
    <property type="evidence" value="ECO:0007669"/>
    <property type="project" value="InterPro"/>
</dbReference>
<feature type="compositionally biased region" description="Basic and acidic residues" evidence="5">
    <location>
        <begin position="265"/>
        <end position="276"/>
    </location>
</feature>
<dbReference type="PANTHER" id="PTHR30055:SF151">
    <property type="entry name" value="TRANSCRIPTIONAL REGULATORY PROTEIN"/>
    <property type="match status" value="1"/>
</dbReference>
<evidence type="ECO:0000256" key="3">
    <source>
        <dbReference type="ARBA" id="ARBA00023163"/>
    </source>
</evidence>
<proteinExistence type="predicted"/>
<evidence type="ECO:0000313" key="8">
    <source>
        <dbReference type="Proteomes" id="UP000578112"/>
    </source>
</evidence>
<feature type="DNA-binding region" description="H-T-H motif" evidence="4">
    <location>
        <begin position="56"/>
        <end position="75"/>
    </location>
</feature>
<evidence type="ECO:0000313" key="7">
    <source>
        <dbReference type="EMBL" id="MBB4760291.1"/>
    </source>
</evidence>
<dbReference type="InterPro" id="IPR001647">
    <property type="entry name" value="HTH_TetR"/>
</dbReference>
<evidence type="ECO:0000256" key="2">
    <source>
        <dbReference type="ARBA" id="ARBA00023125"/>
    </source>
</evidence>